<dbReference type="Gene3D" id="3.60.15.10">
    <property type="entry name" value="Ribonuclease Z/Hydroxyacylglutathione hydrolase-like"/>
    <property type="match status" value="1"/>
</dbReference>
<sequence length="264" mass="28633">MVQLTWFDNNSWLIELGGKRVLVDPWLVGSLVFGNAPWFFKGERSTLLPIPEEIDLILLSQGLDDHAHLPTLQHLNRSIPVAASPNGAKVVEGLGYERVTVLGHGDSISLGDSLEITAFPGAPIGPLLTENGYVLQDLTTGTSLYYEPHGYHSPQLQRFAPIDILIIPLLSLTLPVVGAFVRGQEVALDIIKQLQPQVVIPTTAGEHEPTTEYSGVLGSLVQVEGTMEKLRTALEELKLSSRIMPLIPGNAVSIDVQPRSVSLS</sequence>
<accession>A0ABT3L568</accession>
<dbReference type="PANTHER" id="PTHR36142">
    <property type="entry name" value="METALLO-HYDROLASE/OXIDOREDUCTASE SUPERFAMILY PROTEIN"/>
    <property type="match status" value="1"/>
</dbReference>
<dbReference type="Pfam" id="PF13483">
    <property type="entry name" value="Lactamase_B_3"/>
    <property type="match status" value="1"/>
</dbReference>
<dbReference type="EMBL" id="JAIHOM010000042">
    <property type="protein sequence ID" value="MCW6036643.1"/>
    <property type="molecule type" value="Genomic_DNA"/>
</dbReference>
<dbReference type="SUPFAM" id="SSF56281">
    <property type="entry name" value="Metallo-hydrolase/oxidoreductase"/>
    <property type="match status" value="1"/>
</dbReference>
<dbReference type="Proteomes" id="UP001526426">
    <property type="component" value="Unassembled WGS sequence"/>
</dbReference>
<name>A0ABT3L568_9CYAN</name>
<comment type="caution">
    <text evidence="1">The sequence shown here is derived from an EMBL/GenBank/DDBJ whole genome shotgun (WGS) entry which is preliminary data.</text>
</comment>
<dbReference type="PANTHER" id="PTHR36142:SF2">
    <property type="entry name" value="METALLO-HYDROLASE_OXIDOREDUCTASE SUPERFAMILY PROTEIN"/>
    <property type="match status" value="1"/>
</dbReference>
<organism evidence="1 2">
    <name type="scientific">Spirulina subsalsa FACHB-351</name>
    <dbReference type="NCBI Taxonomy" id="234711"/>
    <lineage>
        <taxon>Bacteria</taxon>
        <taxon>Bacillati</taxon>
        <taxon>Cyanobacteriota</taxon>
        <taxon>Cyanophyceae</taxon>
        <taxon>Spirulinales</taxon>
        <taxon>Spirulinaceae</taxon>
        <taxon>Spirulina</taxon>
    </lineage>
</organism>
<gene>
    <name evidence="1" type="ORF">K4A83_10260</name>
</gene>
<dbReference type="InterPro" id="IPR036866">
    <property type="entry name" value="RibonucZ/Hydroxyglut_hydro"/>
</dbReference>
<proteinExistence type="predicted"/>
<dbReference type="RefSeq" id="WP_265264436.1">
    <property type="nucleotide sequence ID" value="NZ_JAIHOM010000042.1"/>
</dbReference>
<keyword evidence="2" id="KW-1185">Reference proteome</keyword>
<protein>
    <submittedName>
        <fullName evidence="1">MBL fold metallo-hydrolase</fullName>
    </submittedName>
</protein>
<evidence type="ECO:0000313" key="2">
    <source>
        <dbReference type="Proteomes" id="UP001526426"/>
    </source>
</evidence>
<reference evidence="1 2" key="1">
    <citation type="submission" date="2021-08" db="EMBL/GenBank/DDBJ databases">
        <title>Draft genome sequence of Spirulina subsalsa with high tolerance to salinity and hype-accumulation of phycocyanin.</title>
        <authorList>
            <person name="Pei H."/>
            <person name="Jiang L."/>
        </authorList>
    </citation>
    <scope>NUCLEOTIDE SEQUENCE [LARGE SCALE GENOMIC DNA]</scope>
    <source>
        <strain evidence="1 2">FACHB-351</strain>
    </source>
</reference>
<evidence type="ECO:0000313" key="1">
    <source>
        <dbReference type="EMBL" id="MCW6036643.1"/>
    </source>
</evidence>